<dbReference type="OrthoDB" id="4338919at2"/>
<evidence type="ECO:0000256" key="1">
    <source>
        <dbReference type="SAM" id="MobiDB-lite"/>
    </source>
</evidence>
<proteinExistence type="predicted"/>
<dbReference type="AlphaFoldDB" id="A0A5J6HNB3"/>
<dbReference type="RefSeq" id="WP_055530810.1">
    <property type="nucleotide sequence ID" value="NZ_CP023695.1"/>
</dbReference>
<evidence type="ECO:0000256" key="2">
    <source>
        <dbReference type="SAM" id="Phobius"/>
    </source>
</evidence>
<feature type="region of interest" description="Disordered" evidence="1">
    <location>
        <begin position="91"/>
        <end position="125"/>
    </location>
</feature>
<dbReference type="Proteomes" id="UP000326553">
    <property type="component" value="Chromosome"/>
</dbReference>
<sequence length="223" mass="23979">MAEVEELLDEVTVRMPSGAELRARGRRRTVRRRAALVAAAVAVTGGALATAALARGGEGGRDIRPAATPTKNPFSVGGMVRLLPPERMPADGKWQWRGDEEEATENHPLPRVGGSDSCPASYAPRSAPDQIQYGAEYSSDKGATARQRVTSYDSGAVARREVALLEEALTECGLRRHGKGAAGYWSGTTESSSWLRVEFERWGKWVSVVEVEAEEPAREGASS</sequence>
<keyword evidence="2" id="KW-1133">Transmembrane helix</keyword>
<gene>
    <name evidence="3" type="ORF">CP975_23160</name>
</gene>
<evidence type="ECO:0000313" key="4">
    <source>
        <dbReference type="Proteomes" id="UP000326553"/>
    </source>
</evidence>
<reference evidence="3 4" key="1">
    <citation type="submission" date="2017-09" db="EMBL/GenBank/DDBJ databases">
        <authorList>
            <person name="Lee N."/>
            <person name="Cho B.-K."/>
        </authorList>
    </citation>
    <scope>NUCLEOTIDE SEQUENCE [LARGE SCALE GENOMIC DNA]</scope>
    <source>
        <strain evidence="3 4">ATCC 12461</strain>
    </source>
</reference>
<dbReference type="KEGG" id="salw:CP975_23160"/>
<dbReference type="EMBL" id="CP023695">
    <property type="protein sequence ID" value="QEV20034.1"/>
    <property type="molecule type" value="Genomic_DNA"/>
</dbReference>
<feature type="transmembrane region" description="Helical" evidence="2">
    <location>
        <begin position="34"/>
        <end position="54"/>
    </location>
</feature>
<organism evidence="3 4">
    <name type="scientific">Streptomyces alboniger</name>
    <dbReference type="NCBI Taxonomy" id="132473"/>
    <lineage>
        <taxon>Bacteria</taxon>
        <taxon>Bacillati</taxon>
        <taxon>Actinomycetota</taxon>
        <taxon>Actinomycetes</taxon>
        <taxon>Kitasatosporales</taxon>
        <taxon>Streptomycetaceae</taxon>
        <taxon>Streptomyces</taxon>
        <taxon>Streptomyces aurantiacus group</taxon>
    </lineage>
</organism>
<accession>A0A5J6HNB3</accession>
<protein>
    <submittedName>
        <fullName evidence="3">Uncharacterized protein</fullName>
    </submittedName>
</protein>
<name>A0A5J6HNB3_STRAD</name>
<keyword evidence="4" id="KW-1185">Reference proteome</keyword>
<evidence type="ECO:0000313" key="3">
    <source>
        <dbReference type="EMBL" id="QEV20034.1"/>
    </source>
</evidence>
<keyword evidence="2" id="KW-0812">Transmembrane</keyword>
<keyword evidence="2" id="KW-0472">Membrane</keyword>